<keyword evidence="13" id="KW-1185">Reference proteome</keyword>
<dbReference type="Proteomes" id="UP000225108">
    <property type="component" value="Unassembled WGS sequence"/>
</dbReference>
<keyword evidence="7" id="KW-0003">3Fe-4S</keyword>
<dbReference type="RefSeq" id="WP_023956183.1">
    <property type="nucleotide sequence ID" value="NZ_CBCRXS010000006.1"/>
</dbReference>
<reference evidence="10 12" key="2">
    <citation type="submission" date="2018-10" db="EMBL/GenBank/DDBJ databases">
        <title>Sequencing the genomes of 1000 actinobacteria strains.</title>
        <authorList>
            <person name="Klenk H.-P."/>
        </authorList>
    </citation>
    <scope>NUCLEOTIDE SEQUENCE [LARGE SCALE GENOMIC DNA]</scope>
    <source>
        <strain evidence="10 12">DSM 44343</strain>
    </source>
</reference>
<keyword evidence="2" id="KW-0813">Transport</keyword>
<evidence type="ECO:0000256" key="2">
    <source>
        <dbReference type="ARBA" id="ARBA00022448"/>
    </source>
</evidence>
<accession>A0A2G3PI74</accession>
<dbReference type="OrthoDB" id="14703at2"/>
<dbReference type="Gene3D" id="3.30.70.20">
    <property type="match status" value="1"/>
</dbReference>
<dbReference type="Pfam" id="PF13459">
    <property type="entry name" value="Fer4_15"/>
    <property type="match status" value="1"/>
</dbReference>
<dbReference type="EMBL" id="RBKV01000001">
    <property type="protein sequence ID" value="RKR94358.1"/>
    <property type="molecule type" value="Genomic_DNA"/>
</dbReference>
<proteinExistence type="predicted"/>
<evidence type="ECO:0000256" key="3">
    <source>
        <dbReference type="ARBA" id="ARBA00022723"/>
    </source>
</evidence>
<organism evidence="9 11">
    <name type="scientific">Williamsia marianensis</name>
    <dbReference type="NCBI Taxonomy" id="85044"/>
    <lineage>
        <taxon>Bacteria</taxon>
        <taxon>Bacillati</taxon>
        <taxon>Actinomycetota</taxon>
        <taxon>Actinomycetes</taxon>
        <taxon>Mycobacteriales</taxon>
        <taxon>Nocardiaceae</taxon>
        <taxon>Williamsia</taxon>
    </lineage>
</organism>
<dbReference type="PANTHER" id="PTHR36923">
    <property type="entry name" value="FERREDOXIN"/>
    <property type="match status" value="1"/>
</dbReference>
<keyword evidence="3" id="KW-0479">Metal-binding</keyword>
<dbReference type="GO" id="GO:0046872">
    <property type="term" value="F:metal ion binding"/>
    <property type="evidence" value="ECO:0007669"/>
    <property type="project" value="UniProtKB-KW"/>
</dbReference>
<dbReference type="AlphaFoldDB" id="A0A2G3PI74"/>
<evidence type="ECO:0000313" key="11">
    <source>
        <dbReference type="Proteomes" id="UP000225108"/>
    </source>
</evidence>
<evidence type="ECO:0000313" key="10">
    <source>
        <dbReference type="EMBL" id="RKR94358.1"/>
    </source>
</evidence>
<dbReference type="InterPro" id="IPR051269">
    <property type="entry name" value="Fe-S_cluster_ET"/>
</dbReference>
<evidence type="ECO:0000256" key="6">
    <source>
        <dbReference type="ARBA" id="ARBA00023014"/>
    </source>
</evidence>
<accession>A0A495K0N7</accession>
<evidence type="ECO:0000313" key="12">
    <source>
        <dbReference type="Proteomes" id="UP000274762"/>
    </source>
</evidence>
<keyword evidence="4" id="KW-0249">Electron transport</keyword>
<dbReference type="EMBL" id="PEBD01000010">
    <property type="protein sequence ID" value="PHV65510.1"/>
    <property type="molecule type" value="Genomic_DNA"/>
</dbReference>
<evidence type="ECO:0000313" key="9">
    <source>
        <dbReference type="EMBL" id="PHV65510.1"/>
    </source>
</evidence>
<evidence type="ECO:0000256" key="4">
    <source>
        <dbReference type="ARBA" id="ARBA00022982"/>
    </source>
</evidence>
<name>A0A2G3PI74_WILMA</name>
<dbReference type="EMBL" id="JAWLUM010000001">
    <property type="protein sequence ID" value="MDV7132368.1"/>
    <property type="molecule type" value="Genomic_DNA"/>
</dbReference>
<comment type="caution">
    <text evidence="9">The sequence shown here is derived from an EMBL/GenBank/DDBJ whole genome shotgun (WGS) entry which is preliminary data.</text>
</comment>
<comment type="cofactor">
    <cofactor evidence="1">
        <name>[3Fe-4S] cluster</name>
        <dbReference type="ChEBI" id="CHEBI:21137"/>
    </cofactor>
</comment>
<evidence type="ECO:0000313" key="13">
    <source>
        <dbReference type="Proteomes" id="UP001185792"/>
    </source>
</evidence>
<evidence type="ECO:0000313" key="8">
    <source>
        <dbReference type="EMBL" id="MDV7132368.1"/>
    </source>
</evidence>
<dbReference type="SUPFAM" id="SSF54862">
    <property type="entry name" value="4Fe-4S ferredoxins"/>
    <property type="match status" value="1"/>
</dbReference>
<keyword evidence="5" id="KW-0408">Iron</keyword>
<dbReference type="PANTHER" id="PTHR36923:SF3">
    <property type="entry name" value="FERREDOXIN"/>
    <property type="match status" value="1"/>
</dbReference>
<reference evidence="8 13" key="3">
    <citation type="submission" date="2023-10" db="EMBL/GenBank/DDBJ databases">
        <title>Development of a sustainable strategy for remediation of hydrocarbon-contaminated territories based on the waste exchange concept.</title>
        <authorList>
            <person name="Krivoruchko A."/>
        </authorList>
    </citation>
    <scope>NUCLEOTIDE SEQUENCE [LARGE SCALE GENOMIC DNA]</scope>
    <source>
        <strain evidence="8 13">IEGM 1236</strain>
    </source>
</reference>
<evidence type="ECO:0000256" key="5">
    <source>
        <dbReference type="ARBA" id="ARBA00023004"/>
    </source>
</evidence>
<evidence type="ECO:0000256" key="7">
    <source>
        <dbReference type="ARBA" id="ARBA00023291"/>
    </source>
</evidence>
<dbReference type="GO" id="GO:0051538">
    <property type="term" value="F:3 iron, 4 sulfur cluster binding"/>
    <property type="evidence" value="ECO:0007669"/>
    <property type="project" value="UniProtKB-KW"/>
</dbReference>
<protein>
    <submittedName>
        <fullName evidence="9">Ferredoxin</fullName>
    </submittedName>
</protein>
<evidence type="ECO:0000256" key="1">
    <source>
        <dbReference type="ARBA" id="ARBA00001927"/>
    </source>
</evidence>
<dbReference type="Proteomes" id="UP001185792">
    <property type="component" value="Unassembled WGS sequence"/>
</dbReference>
<sequence length="63" mass="7271">MRIEVDLDLCQGHAMCEMEAPEIFEAERESVNLLDPQPDDSHLEDVKRAVRYCPTQALKIIEE</sequence>
<reference evidence="9 11" key="1">
    <citation type="submission" date="2017-10" db="EMBL/GenBank/DDBJ databases">
        <title>The draft genome sequence of Williamsia sp. BULT 1.1 isolated from the semi-arid grassland soils from South Africa.</title>
        <authorList>
            <person name="Kabwe M.H."/>
            <person name="Govender N."/>
            <person name="Mutseka Lunga P."/>
            <person name="Vikram S."/>
            <person name="Makhalanyane T.P."/>
        </authorList>
    </citation>
    <scope>NUCLEOTIDE SEQUENCE [LARGE SCALE GENOMIC DNA]</scope>
    <source>
        <strain evidence="9 11">BULT 1.1</strain>
    </source>
</reference>
<keyword evidence="6" id="KW-0411">Iron-sulfur</keyword>
<gene>
    <name evidence="9" type="ORF">CSW57_17295</name>
    <name evidence="10" type="ORF">DFJ75_1154</name>
    <name evidence="8" type="ORF">R4198_01580</name>
</gene>
<dbReference type="Proteomes" id="UP000274762">
    <property type="component" value="Unassembled WGS sequence"/>
</dbReference>